<organism evidence="2 3">
    <name type="scientific">Mycobacteroides abscessus subsp. abscessus</name>
    <dbReference type="NCBI Taxonomy" id="1185650"/>
    <lineage>
        <taxon>Bacteria</taxon>
        <taxon>Bacillati</taxon>
        <taxon>Actinomycetota</taxon>
        <taxon>Actinomycetes</taxon>
        <taxon>Mycobacteriales</taxon>
        <taxon>Mycobacteriaceae</taxon>
        <taxon>Mycobacteroides</taxon>
        <taxon>Mycobacteroides abscessus</taxon>
    </lineage>
</organism>
<evidence type="ECO:0000313" key="3">
    <source>
        <dbReference type="Proteomes" id="UP000185210"/>
    </source>
</evidence>
<protein>
    <submittedName>
        <fullName evidence="2">Uncharacterized protein</fullName>
    </submittedName>
</protein>
<dbReference type="Proteomes" id="UP000185210">
    <property type="component" value="Unassembled WGS sequence"/>
</dbReference>
<evidence type="ECO:0000256" key="1">
    <source>
        <dbReference type="SAM" id="MobiDB-lite"/>
    </source>
</evidence>
<accession>A0AB38CYA0</accession>
<dbReference type="AlphaFoldDB" id="A0AB38CYA0"/>
<feature type="region of interest" description="Disordered" evidence="1">
    <location>
        <begin position="32"/>
        <end position="53"/>
    </location>
</feature>
<name>A0AB38CYA0_9MYCO</name>
<evidence type="ECO:0000313" key="2">
    <source>
        <dbReference type="EMBL" id="SIA92087.1"/>
    </source>
</evidence>
<comment type="caution">
    <text evidence="2">The sequence shown here is derived from an EMBL/GenBank/DDBJ whole genome shotgun (WGS) entry which is preliminary data.</text>
</comment>
<proteinExistence type="predicted"/>
<sequence>MGFGESSNYFDYRTCVCQGVVVIIEATSEGIDHERQSVGRQGRTQPGPPKKYRQENWACLAPRPSTKRRSLLVGALTTAGGRLALHG</sequence>
<gene>
    <name evidence="2" type="ORF">SAMEA2070301_02402</name>
</gene>
<dbReference type="EMBL" id="FSHM01000003">
    <property type="protein sequence ID" value="SIA92087.1"/>
    <property type="molecule type" value="Genomic_DNA"/>
</dbReference>
<reference evidence="2 3" key="1">
    <citation type="submission" date="2016-11" db="EMBL/GenBank/DDBJ databases">
        <authorList>
            <consortium name="Pathogen Informatics"/>
        </authorList>
    </citation>
    <scope>NUCLEOTIDE SEQUENCE [LARGE SCALE GENOMIC DNA]</scope>
    <source>
        <strain evidence="2 3">104</strain>
    </source>
</reference>